<name>A0AAV6MC41_9ROSI</name>
<evidence type="ECO:0000313" key="2">
    <source>
        <dbReference type="Proteomes" id="UP000685013"/>
    </source>
</evidence>
<evidence type="ECO:0000313" key="1">
    <source>
        <dbReference type="EMBL" id="KAG6578884.1"/>
    </source>
</evidence>
<organism evidence="1 2">
    <name type="scientific">Cucurbita argyrosperma subsp. sororia</name>
    <dbReference type="NCBI Taxonomy" id="37648"/>
    <lineage>
        <taxon>Eukaryota</taxon>
        <taxon>Viridiplantae</taxon>
        <taxon>Streptophyta</taxon>
        <taxon>Embryophyta</taxon>
        <taxon>Tracheophyta</taxon>
        <taxon>Spermatophyta</taxon>
        <taxon>Magnoliopsida</taxon>
        <taxon>eudicotyledons</taxon>
        <taxon>Gunneridae</taxon>
        <taxon>Pentapetalae</taxon>
        <taxon>rosids</taxon>
        <taxon>fabids</taxon>
        <taxon>Cucurbitales</taxon>
        <taxon>Cucurbitaceae</taxon>
        <taxon>Cucurbiteae</taxon>
        <taxon>Cucurbita</taxon>
    </lineage>
</organism>
<dbReference type="AlphaFoldDB" id="A0AAV6MC41"/>
<protein>
    <submittedName>
        <fullName evidence="1">Uncharacterized protein</fullName>
    </submittedName>
</protein>
<sequence>MVTSIDLDCARQVLLPRVSRLRRSSCEFFTGCVVEGASTSSLGVKKDVLVAKGARGPLSLEFKNVSSSTSREHCSIWRTQTVEKRTITSVIKRAKHDK</sequence>
<keyword evidence="2" id="KW-1185">Reference proteome</keyword>
<proteinExistence type="predicted"/>
<feature type="non-terminal residue" evidence="1">
    <location>
        <position position="1"/>
    </location>
</feature>
<gene>
    <name evidence="1" type="ORF">SDJN03_23332</name>
</gene>
<reference evidence="1 2" key="1">
    <citation type="journal article" date="2021" name="Hortic Res">
        <title>The domestication of Cucurbita argyrosperma as revealed by the genome of its wild relative.</title>
        <authorList>
            <person name="Barrera-Redondo J."/>
            <person name="Sanchez-de la Vega G."/>
            <person name="Aguirre-Liguori J.A."/>
            <person name="Castellanos-Morales G."/>
            <person name="Gutierrez-Guerrero Y.T."/>
            <person name="Aguirre-Dugua X."/>
            <person name="Aguirre-Planter E."/>
            <person name="Tenaillon M.I."/>
            <person name="Lira-Saade R."/>
            <person name="Eguiarte L.E."/>
        </authorList>
    </citation>
    <scope>NUCLEOTIDE SEQUENCE [LARGE SCALE GENOMIC DNA]</scope>
    <source>
        <strain evidence="1">JBR-2021</strain>
    </source>
</reference>
<dbReference type="Proteomes" id="UP000685013">
    <property type="component" value="Chromosome 15"/>
</dbReference>
<accession>A0AAV6MC41</accession>
<dbReference type="EMBL" id="JAGKQH010000015">
    <property type="protein sequence ID" value="KAG6578884.1"/>
    <property type="molecule type" value="Genomic_DNA"/>
</dbReference>
<comment type="caution">
    <text evidence="1">The sequence shown here is derived from an EMBL/GenBank/DDBJ whole genome shotgun (WGS) entry which is preliminary data.</text>
</comment>